<evidence type="ECO:0000256" key="6">
    <source>
        <dbReference type="SAM" id="Phobius"/>
    </source>
</evidence>
<evidence type="ECO:0000256" key="2">
    <source>
        <dbReference type="ARBA" id="ARBA00022692"/>
    </source>
</evidence>
<accession>A0A0C3PSM2</accession>
<reference evidence="8" key="2">
    <citation type="submission" date="2015-01" db="EMBL/GenBank/DDBJ databases">
        <title>Evolutionary Origins and Diversification of the Mycorrhizal Mutualists.</title>
        <authorList>
            <consortium name="DOE Joint Genome Institute"/>
            <consortium name="Mycorrhizal Genomics Consortium"/>
            <person name="Kohler A."/>
            <person name="Kuo A."/>
            <person name="Nagy L.G."/>
            <person name="Floudas D."/>
            <person name="Copeland A."/>
            <person name="Barry K.W."/>
            <person name="Cichocki N."/>
            <person name="Veneault-Fourrey C."/>
            <person name="LaButti K."/>
            <person name="Lindquist E.A."/>
            <person name="Lipzen A."/>
            <person name="Lundell T."/>
            <person name="Morin E."/>
            <person name="Murat C."/>
            <person name="Riley R."/>
            <person name="Ohm R."/>
            <person name="Sun H."/>
            <person name="Tunlid A."/>
            <person name="Henrissat B."/>
            <person name="Grigoriev I.V."/>
            <person name="Hibbett D.S."/>
            <person name="Martin F."/>
        </authorList>
    </citation>
    <scope>NUCLEOTIDE SEQUENCE [LARGE SCALE GENOMIC DNA]</scope>
    <source>
        <strain evidence="8">Marx 270</strain>
    </source>
</reference>
<evidence type="ECO:0000313" key="8">
    <source>
        <dbReference type="Proteomes" id="UP000054217"/>
    </source>
</evidence>
<keyword evidence="8" id="KW-1185">Reference proteome</keyword>
<dbReference type="InterPro" id="IPR004776">
    <property type="entry name" value="Mem_transp_PIN-like"/>
</dbReference>
<feature type="region of interest" description="Disordered" evidence="5">
    <location>
        <begin position="230"/>
        <end position="249"/>
    </location>
</feature>
<feature type="transmembrane region" description="Helical" evidence="6">
    <location>
        <begin position="399"/>
        <end position="420"/>
    </location>
</feature>
<feature type="transmembrane region" description="Helical" evidence="6">
    <location>
        <begin position="284"/>
        <end position="307"/>
    </location>
</feature>
<dbReference type="EMBL" id="KN831949">
    <property type="protein sequence ID" value="KIO11659.1"/>
    <property type="molecule type" value="Genomic_DNA"/>
</dbReference>
<evidence type="ECO:0000256" key="3">
    <source>
        <dbReference type="ARBA" id="ARBA00022989"/>
    </source>
</evidence>
<dbReference type="Proteomes" id="UP000054217">
    <property type="component" value="Unassembled WGS sequence"/>
</dbReference>
<feature type="transmembrane region" description="Helical" evidence="6">
    <location>
        <begin position="441"/>
        <end position="460"/>
    </location>
</feature>
<dbReference type="OrthoDB" id="435607at2759"/>
<protein>
    <recommendedName>
        <fullName evidence="9">Auxin efflux carrier</fullName>
    </recommendedName>
</protein>
<evidence type="ECO:0000256" key="5">
    <source>
        <dbReference type="SAM" id="MobiDB-lite"/>
    </source>
</evidence>
<dbReference type="AlphaFoldDB" id="A0A0C3PSM2"/>
<sequence>MNISSGTLLWVSVQPLIRLLLNVGCGFVMAKLGILSPAVARGIGQIVLGIAFPMLMFSKIIPVFSSQNISALGPLVLVALAYETIGITLSWLIKQIFWVPHRFRYGILIAGGWANVGDIPTSVVMTLMASAPFNGTQDENLAVAYLAAFLLVFCVTLFTFGAVRWLETDFDGPDIEDEEIQAQLRLKQKRVIGSLARLATWILCHRSKRITPGGADSDLEACETVISMEENTHSGNATSVPTAPETEGKKEILETTAKIRVPTTRRILRGFCNAIRSASSPPSLSIVISFIISVVPTLKALFVAGVPGVNMPTAPDGEPPLAFLLDTATFIGAASVPIGLMTLGSAIARLEIPSGSWRKFPLASIGALATARLVVMPILGVLICQGLTHVGFISADDKVLRFVCIFFSCLPTATTQVVYLTQVYSGTGTAGHLSAYLIPQYILMIGTMTGLTAYTLRLLFG</sequence>
<reference evidence="7 8" key="1">
    <citation type="submission" date="2014-04" db="EMBL/GenBank/DDBJ databases">
        <authorList>
            <consortium name="DOE Joint Genome Institute"/>
            <person name="Kuo A."/>
            <person name="Kohler A."/>
            <person name="Costa M.D."/>
            <person name="Nagy L.G."/>
            <person name="Floudas D."/>
            <person name="Copeland A."/>
            <person name="Barry K.W."/>
            <person name="Cichocki N."/>
            <person name="Veneault-Fourrey C."/>
            <person name="LaButti K."/>
            <person name="Lindquist E.A."/>
            <person name="Lipzen A."/>
            <person name="Lundell T."/>
            <person name="Morin E."/>
            <person name="Murat C."/>
            <person name="Sun H."/>
            <person name="Tunlid A."/>
            <person name="Henrissat B."/>
            <person name="Grigoriev I.V."/>
            <person name="Hibbett D.S."/>
            <person name="Martin F."/>
            <person name="Nordberg H.P."/>
            <person name="Cantor M.N."/>
            <person name="Hua S.X."/>
        </authorList>
    </citation>
    <scope>NUCLEOTIDE SEQUENCE [LARGE SCALE GENOMIC DNA]</scope>
    <source>
        <strain evidence="7 8">Marx 270</strain>
    </source>
</reference>
<evidence type="ECO:0000256" key="4">
    <source>
        <dbReference type="ARBA" id="ARBA00023136"/>
    </source>
</evidence>
<evidence type="ECO:0008006" key="9">
    <source>
        <dbReference type="Google" id="ProtNLM"/>
    </source>
</evidence>
<dbReference type="GO" id="GO:0016020">
    <property type="term" value="C:membrane"/>
    <property type="evidence" value="ECO:0007669"/>
    <property type="project" value="UniProtKB-SubCell"/>
</dbReference>
<feature type="transmembrane region" description="Helical" evidence="6">
    <location>
        <begin position="142"/>
        <end position="163"/>
    </location>
</feature>
<dbReference type="STRING" id="870435.A0A0C3PSM2"/>
<feature type="transmembrane region" description="Helical" evidence="6">
    <location>
        <begin position="71"/>
        <end position="93"/>
    </location>
</feature>
<feature type="transmembrane region" description="Helical" evidence="6">
    <location>
        <begin position="327"/>
        <end position="348"/>
    </location>
</feature>
<feature type="transmembrane region" description="Helical" evidence="6">
    <location>
        <begin position="360"/>
        <end position="379"/>
    </location>
</feature>
<keyword evidence="3 6" id="KW-1133">Transmembrane helix</keyword>
<evidence type="ECO:0000256" key="1">
    <source>
        <dbReference type="ARBA" id="ARBA00004141"/>
    </source>
</evidence>
<feature type="transmembrane region" description="Helical" evidence="6">
    <location>
        <begin position="16"/>
        <end position="34"/>
    </location>
</feature>
<dbReference type="GO" id="GO:0055085">
    <property type="term" value="P:transmembrane transport"/>
    <property type="evidence" value="ECO:0007669"/>
    <property type="project" value="InterPro"/>
</dbReference>
<proteinExistence type="predicted"/>
<comment type="subcellular location">
    <subcellularLocation>
        <location evidence="1">Membrane</location>
        <topology evidence="1">Multi-pass membrane protein</topology>
    </subcellularLocation>
</comment>
<dbReference type="InterPro" id="IPR040254">
    <property type="entry name" value="Ecm3-like"/>
</dbReference>
<organism evidence="7 8">
    <name type="scientific">Pisolithus tinctorius Marx 270</name>
    <dbReference type="NCBI Taxonomy" id="870435"/>
    <lineage>
        <taxon>Eukaryota</taxon>
        <taxon>Fungi</taxon>
        <taxon>Dikarya</taxon>
        <taxon>Basidiomycota</taxon>
        <taxon>Agaricomycotina</taxon>
        <taxon>Agaricomycetes</taxon>
        <taxon>Agaricomycetidae</taxon>
        <taxon>Boletales</taxon>
        <taxon>Sclerodermatineae</taxon>
        <taxon>Pisolithaceae</taxon>
        <taxon>Pisolithus</taxon>
    </lineage>
</organism>
<keyword evidence="2 6" id="KW-0812">Transmembrane</keyword>
<dbReference type="PANTHER" id="PTHR31274">
    <property type="entry name" value="PROTEIN ECM3"/>
    <property type="match status" value="1"/>
</dbReference>
<evidence type="ECO:0000313" key="7">
    <source>
        <dbReference type="EMBL" id="KIO11659.1"/>
    </source>
</evidence>
<dbReference type="PANTHER" id="PTHR31274:SF1">
    <property type="entry name" value="AGL149CP"/>
    <property type="match status" value="1"/>
</dbReference>
<feature type="transmembrane region" description="Helical" evidence="6">
    <location>
        <begin position="105"/>
        <end position="130"/>
    </location>
</feature>
<dbReference type="HOGENOM" id="CLU_021924_1_0_1"/>
<dbReference type="Pfam" id="PF03547">
    <property type="entry name" value="Mem_trans"/>
    <property type="match status" value="1"/>
</dbReference>
<dbReference type="InParanoid" id="A0A0C3PSM2"/>
<feature type="transmembrane region" description="Helical" evidence="6">
    <location>
        <begin position="46"/>
        <end position="65"/>
    </location>
</feature>
<keyword evidence="4 6" id="KW-0472">Membrane</keyword>
<gene>
    <name evidence="7" type="ORF">M404DRAFT_126651</name>
</gene>
<name>A0A0C3PSM2_PISTI</name>